<keyword evidence="2" id="KW-1133">Transmembrane helix</keyword>
<dbReference type="AlphaFoldDB" id="A0AAV9SA74"/>
<keyword evidence="2" id="KW-0812">Transmembrane</keyword>
<gene>
    <name evidence="3" type="ORF">CRENBAI_021405</name>
</gene>
<feature type="transmembrane region" description="Helical" evidence="2">
    <location>
        <begin position="391"/>
        <end position="410"/>
    </location>
</feature>
<proteinExistence type="predicted"/>
<evidence type="ECO:0000313" key="3">
    <source>
        <dbReference type="EMBL" id="KAK5618161.1"/>
    </source>
</evidence>
<reference evidence="3 4" key="1">
    <citation type="submission" date="2021-06" db="EMBL/GenBank/DDBJ databases">
        <authorList>
            <person name="Palmer J.M."/>
        </authorList>
    </citation>
    <scope>NUCLEOTIDE SEQUENCE [LARGE SCALE GENOMIC DNA]</scope>
    <source>
        <strain evidence="3 4">MEX-2019</strain>
        <tissue evidence="3">Muscle</tissue>
    </source>
</reference>
<feature type="region of interest" description="Disordered" evidence="1">
    <location>
        <begin position="131"/>
        <end position="182"/>
    </location>
</feature>
<feature type="compositionally biased region" description="Basic and acidic residues" evidence="1">
    <location>
        <begin position="287"/>
        <end position="298"/>
    </location>
</feature>
<feature type="compositionally biased region" description="Low complexity" evidence="1">
    <location>
        <begin position="244"/>
        <end position="283"/>
    </location>
</feature>
<feature type="region of interest" description="Disordered" evidence="1">
    <location>
        <begin position="233"/>
        <end position="302"/>
    </location>
</feature>
<dbReference type="Proteomes" id="UP001311232">
    <property type="component" value="Unassembled WGS sequence"/>
</dbReference>
<evidence type="ECO:0000256" key="2">
    <source>
        <dbReference type="SAM" id="Phobius"/>
    </source>
</evidence>
<comment type="caution">
    <text evidence="3">The sequence shown here is derived from an EMBL/GenBank/DDBJ whole genome shotgun (WGS) entry which is preliminary data.</text>
</comment>
<protein>
    <submittedName>
        <fullName evidence="3">Uncharacterized protein</fullName>
    </submittedName>
</protein>
<feature type="transmembrane region" description="Helical" evidence="2">
    <location>
        <begin position="416"/>
        <end position="436"/>
    </location>
</feature>
<dbReference type="EMBL" id="JAHHUM010000636">
    <property type="protein sequence ID" value="KAK5618161.1"/>
    <property type="molecule type" value="Genomic_DNA"/>
</dbReference>
<keyword evidence="2" id="KW-0472">Membrane</keyword>
<organism evidence="3 4">
    <name type="scientific">Crenichthys baileyi</name>
    <name type="common">White River springfish</name>
    <dbReference type="NCBI Taxonomy" id="28760"/>
    <lineage>
        <taxon>Eukaryota</taxon>
        <taxon>Metazoa</taxon>
        <taxon>Chordata</taxon>
        <taxon>Craniata</taxon>
        <taxon>Vertebrata</taxon>
        <taxon>Euteleostomi</taxon>
        <taxon>Actinopterygii</taxon>
        <taxon>Neopterygii</taxon>
        <taxon>Teleostei</taxon>
        <taxon>Neoteleostei</taxon>
        <taxon>Acanthomorphata</taxon>
        <taxon>Ovalentaria</taxon>
        <taxon>Atherinomorphae</taxon>
        <taxon>Cyprinodontiformes</taxon>
        <taxon>Goodeidae</taxon>
        <taxon>Crenichthys</taxon>
    </lineage>
</organism>
<sequence>MRRFSALLRLLPWLRAGEEKSPMAAAVTSGAVVSLPADVKAAASIATSLSAAAPSPRLAAAPPMPSPLAPVQGSVATPEELEERLRFYARQIKSFRRASLLYSSPELTAKVREIEEDYQTAIRQFYCRPPPSSPSFQSAAAVQPTSRLQSSAAAQQPTPGLQGIGDASAPAHASEGLGDASASAPGLQAFQGFSERLVLVLVPEHCDDEFEDQPPPEPVPERFEKELVLVLASEPRDKRGPPDSASVSEGPVGAASASEGSPGSASASEGSPGSASASEGSPGTVKAKPDSKPPEFHRVSGGSSTLHGPLLCSADLQIEGPLLCLADLQTEGPLLCSADLQTVSSFVAAPQGLYVPAGLLVFAFAAGRQGLYIPAGHLVFAFPTDAGLHGLYVSGLYVSAGFLVFAFAAIAGRHGLYASVSLHVFAASLHGLYAFVGLHAFAGDRPGLCLSGPDTRLNCVPARDDLLTFVPAQGDVLVTRLNFVPARGDVLVTS</sequence>
<evidence type="ECO:0000313" key="4">
    <source>
        <dbReference type="Proteomes" id="UP001311232"/>
    </source>
</evidence>
<feature type="compositionally biased region" description="Polar residues" evidence="1">
    <location>
        <begin position="143"/>
        <end position="159"/>
    </location>
</feature>
<name>A0AAV9SA74_9TELE</name>
<evidence type="ECO:0000256" key="1">
    <source>
        <dbReference type="SAM" id="MobiDB-lite"/>
    </source>
</evidence>
<accession>A0AAV9SA74</accession>
<keyword evidence="4" id="KW-1185">Reference proteome</keyword>